<evidence type="ECO:0000313" key="1">
    <source>
        <dbReference type="EMBL" id="NEU67943.1"/>
    </source>
</evidence>
<comment type="caution">
    <text evidence="1">The sequence shown here is derived from an EMBL/GenBank/DDBJ whole genome shotgun (WGS) entry which is preliminary data.</text>
</comment>
<sequence>MFPLSNHFNLTVLRPNGSGVEGAQVRLLDAEGNDITASVWGTAELYTDSYGVFEAPIINGSIPADSTPFTFQVIAKGFAPWSFDTVGFAIYIGTFTASLELIASLSNYVITEPPAGPLSSMVPIVCSVRSPNDFDWEFIVATVTHPNGSSSKMRAPVDKATKQATFDVRNRVQLGLKPILVPLDQLSVPDTEFSTVIDVTFSSVTEEGETAITGTFKRLVAASLPPEGKYTLADYTSPVGRLWMVPASPPIVFRGYYRDIMVWLPVASQPGYQLNVTYYNAANQLINSFTSALTDSNYIQRIRIDTNPAANVAKVIFTITSGQDSIMQPLTVLYRD</sequence>
<dbReference type="AlphaFoldDB" id="A0A6M0IM32"/>
<keyword evidence="2" id="KW-1185">Reference proteome</keyword>
<name>A0A6M0IM32_9BACT</name>
<reference evidence="1 2" key="1">
    <citation type="submission" date="2020-02" db="EMBL/GenBank/DDBJ databases">
        <title>Draft genome sequence of two Spirosoma agri KCTC 52727 and Spirosoma terrae KCTC 52035.</title>
        <authorList>
            <person name="Rojas J."/>
            <person name="Ambika Manirajan B."/>
            <person name="Ratering S."/>
            <person name="Suarez C."/>
            <person name="Schnell S."/>
        </authorList>
    </citation>
    <scope>NUCLEOTIDE SEQUENCE [LARGE SCALE GENOMIC DNA]</scope>
    <source>
        <strain evidence="1 2">KCTC 52727</strain>
    </source>
</reference>
<dbReference type="EMBL" id="JAAGNZ010000001">
    <property type="protein sequence ID" value="NEU67943.1"/>
    <property type="molecule type" value="Genomic_DNA"/>
</dbReference>
<accession>A0A6M0IM32</accession>
<gene>
    <name evidence="1" type="ORF">GK091_13715</name>
</gene>
<organism evidence="1 2">
    <name type="scientific">Spirosoma agri</name>
    <dbReference type="NCBI Taxonomy" id="1987381"/>
    <lineage>
        <taxon>Bacteria</taxon>
        <taxon>Pseudomonadati</taxon>
        <taxon>Bacteroidota</taxon>
        <taxon>Cytophagia</taxon>
        <taxon>Cytophagales</taxon>
        <taxon>Cytophagaceae</taxon>
        <taxon>Spirosoma</taxon>
    </lineage>
</organism>
<dbReference type="RefSeq" id="WP_164038923.1">
    <property type="nucleotide sequence ID" value="NZ_JAAGNZ010000001.1"/>
</dbReference>
<protein>
    <submittedName>
        <fullName evidence="1">Uncharacterized protein</fullName>
    </submittedName>
</protein>
<dbReference type="Proteomes" id="UP000477386">
    <property type="component" value="Unassembled WGS sequence"/>
</dbReference>
<proteinExistence type="predicted"/>
<evidence type="ECO:0000313" key="2">
    <source>
        <dbReference type="Proteomes" id="UP000477386"/>
    </source>
</evidence>